<proteinExistence type="predicted"/>
<reference evidence="1 2" key="1">
    <citation type="journal article" date="2018" name="Front. Plant Sci.">
        <title>Red Clover (Trifolium pratense) and Zigzag Clover (T. medium) - A Picture of Genomic Similarities and Differences.</title>
        <authorList>
            <person name="Dluhosova J."/>
            <person name="Istvanek J."/>
            <person name="Nedelnik J."/>
            <person name="Repkova J."/>
        </authorList>
    </citation>
    <scope>NUCLEOTIDE SEQUENCE [LARGE SCALE GENOMIC DNA]</scope>
    <source>
        <strain evidence="2">cv. 10/8</strain>
        <tissue evidence="1">Leaf</tissue>
    </source>
</reference>
<organism evidence="1 2">
    <name type="scientific">Trifolium medium</name>
    <dbReference type="NCBI Taxonomy" id="97028"/>
    <lineage>
        <taxon>Eukaryota</taxon>
        <taxon>Viridiplantae</taxon>
        <taxon>Streptophyta</taxon>
        <taxon>Embryophyta</taxon>
        <taxon>Tracheophyta</taxon>
        <taxon>Spermatophyta</taxon>
        <taxon>Magnoliopsida</taxon>
        <taxon>eudicotyledons</taxon>
        <taxon>Gunneridae</taxon>
        <taxon>Pentapetalae</taxon>
        <taxon>rosids</taxon>
        <taxon>fabids</taxon>
        <taxon>Fabales</taxon>
        <taxon>Fabaceae</taxon>
        <taxon>Papilionoideae</taxon>
        <taxon>50 kb inversion clade</taxon>
        <taxon>NPAAA clade</taxon>
        <taxon>Hologalegina</taxon>
        <taxon>IRL clade</taxon>
        <taxon>Trifolieae</taxon>
        <taxon>Trifolium</taxon>
    </lineage>
</organism>
<comment type="caution">
    <text evidence="1">The sequence shown here is derived from an EMBL/GenBank/DDBJ whole genome shotgun (WGS) entry which is preliminary data.</text>
</comment>
<keyword evidence="1" id="KW-0418">Kinase</keyword>
<keyword evidence="1" id="KW-0808">Transferase</keyword>
<evidence type="ECO:0000313" key="1">
    <source>
        <dbReference type="EMBL" id="MCI62183.1"/>
    </source>
</evidence>
<dbReference type="Proteomes" id="UP000265520">
    <property type="component" value="Unassembled WGS sequence"/>
</dbReference>
<dbReference type="AlphaFoldDB" id="A0A392TM13"/>
<keyword evidence="2" id="KW-1185">Reference proteome</keyword>
<sequence length="49" mass="5514">EIDGLNEQLEEDLRCLEHLQVQLVDEQSIRGVLSTCKCSLWTNEANALG</sequence>
<dbReference type="EMBL" id="LXQA010614489">
    <property type="protein sequence ID" value="MCI62183.1"/>
    <property type="molecule type" value="Genomic_DNA"/>
</dbReference>
<evidence type="ECO:0000313" key="2">
    <source>
        <dbReference type="Proteomes" id="UP000265520"/>
    </source>
</evidence>
<name>A0A392TM13_9FABA</name>
<feature type="non-terminal residue" evidence="1">
    <location>
        <position position="1"/>
    </location>
</feature>
<accession>A0A392TM13</accession>
<dbReference type="GO" id="GO:0016301">
    <property type="term" value="F:kinase activity"/>
    <property type="evidence" value="ECO:0007669"/>
    <property type="project" value="UniProtKB-KW"/>
</dbReference>
<protein>
    <submittedName>
        <fullName evidence="1">Putative Snf1-related kinase interactor 1</fullName>
    </submittedName>
</protein>